<name>A0ABN1MDW0_9FLAO</name>
<proteinExistence type="predicted"/>
<evidence type="ECO:0000259" key="1">
    <source>
        <dbReference type="Pfam" id="PF19783"/>
    </source>
</evidence>
<reference evidence="2 3" key="1">
    <citation type="journal article" date="2019" name="Int. J. Syst. Evol. Microbiol.">
        <title>The Global Catalogue of Microorganisms (GCM) 10K type strain sequencing project: providing services to taxonomists for standard genome sequencing and annotation.</title>
        <authorList>
            <consortium name="The Broad Institute Genomics Platform"/>
            <consortium name="The Broad Institute Genome Sequencing Center for Infectious Disease"/>
            <person name="Wu L."/>
            <person name="Ma J."/>
        </authorList>
    </citation>
    <scope>NUCLEOTIDE SEQUENCE [LARGE SCALE GENOMIC DNA]</scope>
    <source>
        <strain evidence="2 3">JCM 16082</strain>
    </source>
</reference>
<evidence type="ECO:0000313" key="2">
    <source>
        <dbReference type="EMBL" id="GAA0871284.1"/>
    </source>
</evidence>
<gene>
    <name evidence="2" type="ORF">GCM10009117_04300</name>
</gene>
<dbReference type="InterPro" id="IPR046235">
    <property type="entry name" value="DUF6268"/>
</dbReference>
<evidence type="ECO:0000313" key="3">
    <source>
        <dbReference type="Proteomes" id="UP001500507"/>
    </source>
</evidence>
<accession>A0ABN1MDW0</accession>
<protein>
    <recommendedName>
        <fullName evidence="1">DUF6268 domain-containing protein</fullName>
    </recommendedName>
</protein>
<organism evidence="2 3">
    <name type="scientific">Gangjinia marincola</name>
    <dbReference type="NCBI Taxonomy" id="578463"/>
    <lineage>
        <taxon>Bacteria</taxon>
        <taxon>Pseudomonadati</taxon>
        <taxon>Bacteroidota</taxon>
        <taxon>Flavobacteriia</taxon>
        <taxon>Flavobacteriales</taxon>
        <taxon>Flavobacteriaceae</taxon>
        <taxon>Gangjinia</taxon>
    </lineage>
</organism>
<keyword evidence="3" id="KW-1185">Reference proteome</keyword>
<dbReference type="EMBL" id="BAAAFG010000002">
    <property type="protein sequence ID" value="GAA0871284.1"/>
    <property type="molecule type" value="Genomic_DNA"/>
</dbReference>
<feature type="domain" description="DUF6268" evidence="1">
    <location>
        <begin position="80"/>
        <end position="274"/>
    </location>
</feature>
<dbReference type="Pfam" id="PF19783">
    <property type="entry name" value="DUF6268"/>
    <property type="match status" value="1"/>
</dbReference>
<comment type="caution">
    <text evidence="2">The sequence shown here is derived from an EMBL/GenBank/DDBJ whole genome shotgun (WGS) entry which is preliminary data.</text>
</comment>
<dbReference type="Proteomes" id="UP001500507">
    <property type="component" value="Unassembled WGS sequence"/>
</dbReference>
<sequence length="281" mass="32312">MVTALSVESQTTNLARLEYTHFPQSSSDNSFRRWRGFINIPLKIWNEDYLVPGFGYRNIEFEFEDPAPFDTDRLTSFQSVRTSLGYVTKLNETWRLGVEAGLQIASDFQNDKIERDDLLLIGSIFFIKTKDSSITQKKTRLILGLRYSTAAGRPFPLPVVNFNKEVNDKWAYTLGAPKTAIKYTINKKNTLQAFITLDGFFANLQNDLQLDDGQVADSMSMTIFWGGVGYEYYFTKNLLFFAYAGHTFINDIRLRDENTEDIYTINQVNTAYVRGGFKFKL</sequence>